<protein>
    <recommendedName>
        <fullName evidence="5">DUF3328 domain protein</fullName>
    </recommendedName>
</protein>
<dbReference type="PANTHER" id="PTHR33365">
    <property type="entry name" value="YALI0B05434P"/>
    <property type="match status" value="1"/>
</dbReference>
<dbReference type="Proteomes" id="UP001201262">
    <property type="component" value="Unassembled WGS sequence"/>
</dbReference>
<organism evidence="3 4">
    <name type="scientific">Talaromyces proteolyticus</name>
    <dbReference type="NCBI Taxonomy" id="1131652"/>
    <lineage>
        <taxon>Eukaryota</taxon>
        <taxon>Fungi</taxon>
        <taxon>Dikarya</taxon>
        <taxon>Ascomycota</taxon>
        <taxon>Pezizomycotina</taxon>
        <taxon>Eurotiomycetes</taxon>
        <taxon>Eurotiomycetidae</taxon>
        <taxon>Eurotiales</taxon>
        <taxon>Trichocomaceae</taxon>
        <taxon>Talaromyces</taxon>
        <taxon>Talaromyces sect. Bacilispori</taxon>
    </lineage>
</organism>
<evidence type="ECO:0000256" key="1">
    <source>
        <dbReference type="ARBA" id="ARBA00035112"/>
    </source>
</evidence>
<comment type="similarity">
    <text evidence="1">Belongs to the ustYa family.</text>
</comment>
<dbReference type="Pfam" id="PF11807">
    <property type="entry name" value="UstYa"/>
    <property type="match status" value="1"/>
</dbReference>
<keyword evidence="2" id="KW-0472">Membrane</keyword>
<evidence type="ECO:0000256" key="2">
    <source>
        <dbReference type="SAM" id="Phobius"/>
    </source>
</evidence>
<keyword evidence="2" id="KW-1133">Transmembrane helix</keyword>
<gene>
    <name evidence="3" type="ORF">BGW36DRAFT_349252</name>
</gene>
<evidence type="ECO:0008006" key="5">
    <source>
        <dbReference type="Google" id="ProtNLM"/>
    </source>
</evidence>
<dbReference type="InterPro" id="IPR021765">
    <property type="entry name" value="UstYa-like"/>
</dbReference>
<comment type="caution">
    <text evidence="3">The sequence shown here is derived from an EMBL/GenBank/DDBJ whole genome shotgun (WGS) entry which is preliminary data.</text>
</comment>
<proteinExistence type="inferred from homology"/>
<name>A0AAD4KFT2_9EURO</name>
<dbReference type="GO" id="GO:0043386">
    <property type="term" value="P:mycotoxin biosynthetic process"/>
    <property type="evidence" value="ECO:0007669"/>
    <property type="project" value="InterPro"/>
</dbReference>
<sequence>MGARETAYRDEARDSETFNEGEYDGLVSGVQRPGTSSKFGKIVKLAPALLVVSLLLNIVQVVYLNFRKPQIYSHYAKLPEDELEIPFRYATEYSDDEHTHEEKDALWNAIDISEGFVAITHDEADKLGLPRSKVFPWDVNKGMYVSHGHHALHCTVLLHAYTYDAHQGKQPLVSYHHIEHCLDLLRQDIMCRADDLMDYTKDHGEQFLTGEMQPRKCRDWNKLRKWVQERSACYKTVNITRAGEDHGVEHQLDRYTYCPPGSPYEPLIRAYKDLGRLNTGNLDENGFRALSPEELKADAEAVVQHNDAILNGNQ</sequence>
<evidence type="ECO:0000313" key="3">
    <source>
        <dbReference type="EMBL" id="KAH8691333.1"/>
    </source>
</evidence>
<evidence type="ECO:0000313" key="4">
    <source>
        <dbReference type="Proteomes" id="UP001201262"/>
    </source>
</evidence>
<feature type="transmembrane region" description="Helical" evidence="2">
    <location>
        <begin position="45"/>
        <end position="66"/>
    </location>
</feature>
<dbReference type="PANTHER" id="PTHR33365:SF6">
    <property type="entry name" value="OXIDASE USTYA"/>
    <property type="match status" value="1"/>
</dbReference>
<dbReference type="EMBL" id="JAJTJA010000012">
    <property type="protein sequence ID" value="KAH8691333.1"/>
    <property type="molecule type" value="Genomic_DNA"/>
</dbReference>
<keyword evidence="4" id="KW-1185">Reference proteome</keyword>
<reference evidence="3" key="1">
    <citation type="submission" date="2021-12" db="EMBL/GenBank/DDBJ databases">
        <title>Convergent genome expansion in fungi linked to evolution of root-endophyte symbiosis.</title>
        <authorList>
            <consortium name="DOE Joint Genome Institute"/>
            <person name="Ke Y.-H."/>
            <person name="Bonito G."/>
            <person name="Liao H.-L."/>
            <person name="Looney B."/>
            <person name="Rojas-Flechas A."/>
            <person name="Nash J."/>
            <person name="Hameed K."/>
            <person name="Schadt C."/>
            <person name="Martin F."/>
            <person name="Crous P.W."/>
            <person name="Miettinen O."/>
            <person name="Magnuson J.K."/>
            <person name="Labbe J."/>
            <person name="Jacobson D."/>
            <person name="Doktycz M.J."/>
            <person name="Veneault-Fourrey C."/>
            <person name="Kuo A."/>
            <person name="Mondo S."/>
            <person name="Calhoun S."/>
            <person name="Riley R."/>
            <person name="Ohm R."/>
            <person name="LaButti K."/>
            <person name="Andreopoulos B."/>
            <person name="Pangilinan J."/>
            <person name="Nolan M."/>
            <person name="Tritt A."/>
            <person name="Clum A."/>
            <person name="Lipzen A."/>
            <person name="Daum C."/>
            <person name="Barry K."/>
            <person name="Grigoriev I.V."/>
            <person name="Vilgalys R."/>
        </authorList>
    </citation>
    <scope>NUCLEOTIDE SEQUENCE</scope>
    <source>
        <strain evidence="3">PMI_201</strain>
    </source>
</reference>
<keyword evidence="2" id="KW-0812">Transmembrane</keyword>
<dbReference type="RefSeq" id="XP_046067425.1">
    <property type="nucleotide sequence ID" value="XM_046213286.1"/>
</dbReference>
<dbReference type="GeneID" id="70243573"/>
<accession>A0AAD4KFT2</accession>
<dbReference type="AlphaFoldDB" id="A0AAD4KFT2"/>